<feature type="compositionally biased region" description="Low complexity" evidence="1">
    <location>
        <begin position="55"/>
        <end position="72"/>
    </location>
</feature>
<proteinExistence type="predicted"/>
<feature type="region of interest" description="Disordered" evidence="1">
    <location>
        <begin position="1"/>
        <end position="87"/>
    </location>
</feature>
<comment type="caution">
    <text evidence="2">The sequence shown here is derived from an EMBL/GenBank/DDBJ whole genome shotgun (WGS) entry which is preliminary data.</text>
</comment>
<evidence type="ECO:0000313" key="3">
    <source>
        <dbReference type="Proteomes" id="UP001500403"/>
    </source>
</evidence>
<protein>
    <submittedName>
        <fullName evidence="2">Uncharacterized protein</fullName>
    </submittedName>
</protein>
<name>A0ABP6J8H4_9ACTN</name>
<reference evidence="3" key="1">
    <citation type="journal article" date="2019" name="Int. J. Syst. Evol. Microbiol.">
        <title>The Global Catalogue of Microorganisms (GCM) 10K type strain sequencing project: providing services to taxonomists for standard genome sequencing and annotation.</title>
        <authorList>
            <consortium name="The Broad Institute Genomics Platform"/>
            <consortium name="The Broad Institute Genome Sequencing Center for Infectious Disease"/>
            <person name="Wu L."/>
            <person name="Ma J."/>
        </authorList>
    </citation>
    <scope>NUCLEOTIDE SEQUENCE [LARGE SCALE GENOMIC DNA]</scope>
    <source>
        <strain evidence="3">JCM 9088</strain>
    </source>
</reference>
<evidence type="ECO:0000313" key="2">
    <source>
        <dbReference type="EMBL" id="GAA2924207.1"/>
    </source>
</evidence>
<feature type="compositionally biased region" description="Basic and acidic residues" evidence="1">
    <location>
        <begin position="78"/>
        <end position="87"/>
    </location>
</feature>
<gene>
    <name evidence="2" type="ORF">GCM10010446_05520</name>
</gene>
<accession>A0ABP6J8H4</accession>
<sequence>MNMNTRGRTALPRAGTPAPPPPARPEPASSAATGPAAVFHGTVRAPYRQAPPGDRAVAAAGPGTPGAGRATPSVPETENFRTEEQQP</sequence>
<organism evidence="2 3">
    <name type="scientific">Streptomyces enissocaesilis</name>
    <dbReference type="NCBI Taxonomy" id="332589"/>
    <lineage>
        <taxon>Bacteria</taxon>
        <taxon>Bacillati</taxon>
        <taxon>Actinomycetota</taxon>
        <taxon>Actinomycetes</taxon>
        <taxon>Kitasatosporales</taxon>
        <taxon>Streptomycetaceae</taxon>
        <taxon>Streptomyces</taxon>
        <taxon>Streptomyces rochei group</taxon>
    </lineage>
</organism>
<keyword evidence="3" id="KW-1185">Reference proteome</keyword>
<dbReference type="Proteomes" id="UP001500403">
    <property type="component" value="Unassembled WGS sequence"/>
</dbReference>
<dbReference type="EMBL" id="BAAAUD010000008">
    <property type="protein sequence ID" value="GAA2924207.1"/>
    <property type="molecule type" value="Genomic_DNA"/>
</dbReference>
<evidence type="ECO:0000256" key="1">
    <source>
        <dbReference type="SAM" id="MobiDB-lite"/>
    </source>
</evidence>